<comment type="caution">
    <text evidence="2">The sequence shown here is derived from an EMBL/GenBank/DDBJ whole genome shotgun (WGS) entry which is preliminary data.</text>
</comment>
<feature type="region of interest" description="Disordered" evidence="1">
    <location>
        <begin position="75"/>
        <end position="115"/>
    </location>
</feature>
<proteinExistence type="predicted"/>
<gene>
    <name evidence="2" type="ORF">KGQ19_25675</name>
</gene>
<feature type="region of interest" description="Disordered" evidence="1">
    <location>
        <begin position="147"/>
        <end position="179"/>
    </location>
</feature>
<keyword evidence="3" id="KW-1185">Reference proteome</keyword>
<evidence type="ECO:0000256" key="1">
    <source>
        <dbReference type="SAM" id="MobiDB-lite"/>
    </source>
</evidence>
<dbReference type="EMBL" id="JAAFYZ010000097">
    <property type="protein sequence ID" value="MBS2550262.1"/>
    <property type="molecule type" value="Genomic_DNA"/>
</dbReference>
<evidence type="ECO:0000313" key="2">
    <source>
        <dbReference type="EMBL" id="MBS2550262.1"/>
    </source>
</evidence>
<evidence type="ECO:0000313" key="3">
    <source>
        <dbReference type="Proteomes" id="UP000730482"/>
    </source>
</evidence>
<name>A0ABS5KW52_9ACTN</name>
<accession>A0ABS5KW52</accession>
<sequence>MNRERGSFGHRYWSSLTDVRYAAGATRERNWRGQPFWRRFLASFFVLPQPPRPRRKPVETARMAQTRYVLQPQPLQVQQQPSQPLQVQQQPWQPPQPQPQPQPQQPWQPQPWQPQRARRPWLLRYQSAVLAGAAVLTGVVVVTMRHQGGGPGNGGTTTPTNIGSPSIGSPSSPSTSEAVWQGTMRVDAGGEEVTSGPPPSATTVFGLSLSGTSTLIGSGNLAPLEQDTTLDVFDCSSVLQAGVVSVLTVHPGDEFCMAAEDGSVALAQVTAEAAPSPDGPYVDLNVTVRP</sequence>
<dbReference type="Proteomes" id="UP000730482">
    <property type="component" value="Unassembled WGS sequence"/>
</dbReference>
<feature type="compositionally biased region" description="Low complexity" evidence="1">
    <location>
        <begin position="156"/>
        <end position="176"/>
    </location>
</feature>
<feature type="compositionally biased region" description="Pro residues" evidence="1">
    <location>
        <begin position="92"/>
        <end position="112"/>
    </location>
</feature>
<dbReference type="RefSeq" id="WP_212012686.1">
    <property type="nucleotide sequence ID" value="NZ_JAAFYZ010000097.1"/>
</dbReference>
<organism evidence="2 3">
    <name type="scientific">Catenulispora pinistramenti</name>
    <dbReference type="NCBI Taxonomy" id="2705254"/>
    <lineage>
        <taxon>Bacteria</taxon>
        <taxon>Bacillati</taxon>
        <taxon>Actinomycetota</taxon>
        <taxon>Actinomycetes</taxon>
        <taxon>Catenulisporales</taxon>
        <taxon>Catenulisporaceae</taxon>
        <taxon>Catenulispora</taxon>
    </lineage>
</organism>
<feature type="compositionally biased region" description="Low complexity" evidence="1">
    <location>
        <begin position="75"/>
        <end position="91"/>
    </location>
</feature>
<reference evidence="2 3" key="1">
    <citation type="submission" date="2020-02" db="EMBL/GenBank/DDBJ databases">
        <title>Acidophilic actinobacteria isolated from forest soil.</title>
        <authorList>
            <person name="Golinska P."/>
        </authorList>
    </citation>
    <scope>NUCLEOTIDE SEQUENCE [LARGE SCALE GENOMIC DNA]</scope>
    <source>
        <strain evidence="2 3">NL8</strain>
    </source>
</reference>
<protein>
    <submittedName>
        <fullName evidence="2">Uncharacterized protein</fullName>
    </submittedName>
</protein>